<evidence type="ECO:0000259" key="1">
    <source>
        <dbReference type="Pfam" id="PF00917"/>
    </source>
</evidence>
<comment type="caution">
    <text evidence="2">The sequence shown here is derived from an EMBL/GenBank/DDBJ whole genome shotgun (WGS) entry which is preliminary data.</text>
</comment>
<dbReference type="Proteomes" id="UP001328107">
    <property type="component" value="Unassembled WGS sequence"/>
</dbReference>
<sequence length="98" mass="11342">LLTRKIESSTVEVCLVRRTFDTRPWSVDVCAQFKLVGSSEEWNRESEIRETFDNDHSRWGIAEFIQWSDLLDKEQGFLGECGMITVEARFILSNIVGI</sequence>
<protein>
    <recommendedName>
        <fullName evidence="1">MATH domain-containing protein</fullName>
    </recommendedName>
</protein>
<proteinExistence type="predicted"/>
<feature type="domain" description="MATH" evidence="1">
    <location>
        <begin position="21"/>
        <end position="88"/>
    </location>
</feature>
<evidence type="ECO:0000313" key="2">
    <source>
        <dbReference type="EMBL" id="GMR55035.1"/>
    </source>
</evidence>
<dbReference type="CDD" id="cd00121">
    <property type="entry name" value="MATH"/>
    <property type="match status" value="1"/>
</dbReference>
<dbReference type="Pfam" id="PF00917">
    <property type="entry name" value="MATH"/>
    <property type="match status" value="1"/>
</dbReference>
<name>A0AAN5I8J3_9BILA</name>
<dbReference type="Gene3D" id="2.60.210.10">
    <property type="entry name" value="Apoptosis, Tumor Necrosis Factor Receptor Associated Protein 2, Chain A"/>
    <property type="match status" value="1"/>
</dbReference>
<reference evidence="3" key="1">
    <citation type="submission" date="2022-10" db="EMBL/GenBank/DDBJ databases">
        <title>Genome assembly of Pristionchus species.</title>
        <authorList>
            <person name="Yoshida K."/>
            <person name="Sommer R.J."/>
        </authorList>
    </citation>
    <scope>NUCLEOTIDE SEQUENCE [LARGE SCALE GENOMIC DNA]</scope>
    <source>
        <strain evidence="3">RS5460</strain>
    </source>
</reference>
<organism evidence="2 3">
    <name type="scientific">Pristionchus mayeri</name>
    <dbReference type="NCBI Taxonomy" id="1317129"/>
    <lineage>
        <taxon>Eukaryota</taxon>
        <taxon>Metazoa</taxon>
        <taxon>Ecdysozoa</taxon>
        <taxon>Nematoda</taxon>
        <taxon>Chromadorea</taxon>
        <taxon>Rhabditida</taxon>
        <taxon>Rhabditina</taxon>
        <taxon>Diplogasteromorpha</taxon>
        <taxon>Diplogasteroidea</taxon>
        <taxon>Neodiplogasteridae</taxon>
        <taxon>Pristionchus</taxon>
    </lineage>
</organism>
<gene>
    <name evidence="2" type="ORF">PMAYCL1PPCAC_25230</name>
</gene>
<feature type="non-terminal residue" evidence="2">
    <location>
        <position position="1"/>
    </location>
</feature>
<dbReference type="SUPFAM" id="SSF49599">
    <property type="entry name" value="TRAF domain-like"/>
    <property type="match status" value="1"/>
</dbReference>
<feature type="non-terminal residue" evidence="2">
    <location>
        <position position="98"/>
    </location>
</feature>
<evidence type="ECO:0000313" key="3">
    <source>
        <dbReference type="Proteomes" id="UP001328107"/>
    </source>
</evidence>
<dbReference type="InterPro" id="IPR002083">
    <property type="entry name" value="MATH/TRAF_dom"/>
</dbReference>
<dbReference type="EMBL" id="BTRK01000005">
    <property type="protein sequence ID" value="GMR55035.1"/>
    <property type="molecule type" value="Genomic_DNA"/>
</dbReference>
<keyword evidence="3" id="KW-1185">Reference proteome</keyword>
<dbReference type="AlphaFoldDB" id="A0AAN5I8J3"/>
<dbReference type="InterPro" id="IPR008974">
    <property type="entry name" value="TRAF-like"/>
</dbReference>
<accession>A0AAN5I8J3</accession>